<accession>A0A2J6S3M1</accession>
<protein>
    <submittedName>
        <fullName evidence="2">Uncharacterized protein</fullName>
    </submittedName>
</protein>
<feature type="region of interest" description="Disordered" evidence="1">
    <location>
        <begin position="78"/>
        <end position="125"/>
    </location>
</feature>
<sequence length="228" mass="24447">MERLCCDGGIVEVELCEVGVSVSESVSVRARCGLQVCLVYYLDWVELGWGGCCQVGGESRRAKQLHFPSFTHSINGLSRSPFASAEPGLGRKGEARQGRQGGSLSNPSDSLSASPRVAVTSQPSAPPRCTATLAILLYWPAPKRPSDQATKDRTNPDIPVSTTLRRHQASYSTCSRAGCGQAPSLGPGVGAGAGAEGRRTLGRRTFQNPPERHSFPFLALLRRVRKLR</sequence>
<keyword evidence="3" id="KW-1185">Reference proteome</keyword>
<evidence type="ECO:0000313" key="3">
    <source>
        <dbReference type="Proteomes" id="UP000235786"/>
    </source>
</evidence>
<reference evidence="2 3" key="1">
    <citation type="submission" date="2016-04" db="EMBL/GenBank/DDBJ databases">
        <title>A degradative enzymes factory behind the ericoid mycorrhizal symbiosis.</title>
        <authorList>
            <consortium name="DOE Joint Genome Institute"/>
            <person name="Martino E."/>
            <person name="Morin E."/>
            <person name="Grelet G."/>
            <person name="Kuo A."/>
            <person name="Kohler A."/>
            <person name="Daghino S."/>
            <person name="Barry K."/>
            <person name="Choi C."/>
            <person name="Cichocki N."/>
            <person name="Clum A."/>
            <person name="Copeland A."/>
            <person name="Hainaut M."/>
            <person name="Haridas S."/>
            <person name="Labutti K."/>
            <person name="Lindquist E."/>
            <person name="Lipzen A."/>
            <person name="Khouja H.-R."/>
            <person name="Murat C."/>
            <person name="Ohm R."/>
            <person name="Olson A."/>
            <person name="Spatafora J."/>
            <person name="Veneault-Fourrey C."/>
            <person name="Henrissat B."/>
            <person name="Grigoriev I."/>
            <person name="Martin F."/>
            <person name="Perotto S."/>
        </authorList>
    </citation>
    <scope>NUCLEOTIDE SEQUENCE [LARGE SCALE GENOMIC DNA]</scope>
    <source>
        <strain evidence="2 3">F</strain>
    </source>
</reference>
<dbReference type="AlphaFoldDB" id="A0A2J6S3M1"/>
<gene>
    <name evidence="2" type="ORF">L207DRAFT_254620</name>
</gene>
<feature type="compositionally biased region" description="Low complexity" evidence="1">
    <location>
        <begin position="103"/>
        <end position="115"/>
    </location>
</feature>
<dbReference type="Proteomes" id="UP000235786">
    <property type="component" value="Unassembled WGS sequence"/>
</dbReference>
<evidence type="ECO:0000313" key="2">
    <source>
        <dbReference type="EMBL" id="PMD45351.1"/>
    </source>
</evidence>
<name>A0A2J6S3M1_HYAVF</name>
<evidence type="ECO:0000256" key="1">
    <source>
        <dbReference type="SAM" id="MobiDB-lite"/>
    </source>
</evidence>
<organism evidence="2 3">
    <name type="scientific">Hyaloscypha variabilis (strain UAMH 11265 / GT02V1 / F)</name>
    <name type="common">Meliniomyces variabilis</name>
    <dbReference type="NCBI Taxonomy" id="1149755"/>
    <lineage>
        <taxon>Eukaryota</taxon>
        <taxon>Fungi</taxon>
        <taxon>Dikarya</taxon>
        <taxon>Ascomycota</taxon>
        <taxon>Pezizomycotina</taxon>
        <taxon>Leotiomycetes</taxon>
        <taxon>Helotiales</taxon>
        <taxon>Hyaloscyphaceae</taxon>
        <taxon>Hyaloscypha</taxon>
        <taxon>Hyaloscypha variabilis</taxon>
    </lineage>
</organism>
<proteinExistence type="predicted"/>
<dbReference type="EMBL" id="KZ613940">
    <property type="protein sequence ID" value="PMD45351.1"/>
    <property type="molecule type" value="Genomic_DNA"/>
</dbReference>